<name>A0ABP7G4Q6_9ACTN</name>
<sequence>MGARGGFVVRSCLDRFATSAAQGGDSGRAHRVRPPPAPAALFKRQNLEQQAVETEVGYTHRLGVDQHLSGLHRGDLQLGQVHGDGQVGGDDVGPDRG</sequence>
<organism evidence="2 3">
    <name type="scientific">Salinactinospora qingdaonensis</name>
    <dbReference type="NCBI Taxonomy" id="702744"/>
    <lineage>
        <taxon>Bacteria</taxon>
        <taxon>Bacillati</taxon>
        <taxon>Actinomycetota</taxon>
        <taxon>Actinomycetes</taxon>
        <taxon>Streptosporangiales</taxon>
        <taxon>Nocardiopsidaceae</taxon>
        <taxon>Salinactinospora</taxon>
    </lineage>
</organism>
<keyword evidence="3" id="KW-1185">Reference proteome</keyword>
<protein>
    <submittedName>
        <fullName evidence="2">Uncharacterized protein</fullName>
    </submittedName>
</protein>
<gene>
    <name evidence="2" type="ORF">GCM10022402_36950</name>
</gene>
<evidence type="ECO:0000313" key="3">
    <source>
        <dbReference type="Proteomes" id="UP001500908"/>
    </source>
</evidence>
<accession>A0ABP7G4Q6</accession>
<dbReference type="Proteomes" id="UP001500908">
    <property type="component" value="Unassembled WGS sequence"/>
</dbReference>
<comment type="caution">
    <text evidence="2">The sequence shown here is derived from an EMBL/GenBank/DDBJ whole genome shotgun (WGS) entry which is preliminary data.</text>
</comment>
<feature type="region of interest" description="Disordered" evidence="1">
    <location>
        <begin position="76"/>
        <end position="97"/>
    </location>
</feature>
<feature type="region of interest" description="Disordered" evidence="1">
    <location>
        <begin position="19"/>
        <end position="44"/>
    </location>
</feature>
<proteinExistence type="predicted"/>
<dbReference type="EMBL" id="BAABDD010000020">
    <property type="protein sequence ID" value="GAA3754882.1"/>
    <property type="molecule type" value="Genomic_DNA"/>
</dbReference>
<evidence type="ECO:0000256" key="1">
    <source>
        <dbReference type="SAM" id="MobiDB-lite"/>
    </source>
</evidence>
<evidence type="ECO:0000313" key="2">
    <source>
        <dbReference type="EMBL" id="GAA3754882.1"/>
    </source>
</evidence>
<reference evidence="3" key="1">
    <citation type="journal article" date="2019" name="Int. J. Syst. Evol. Microbiol.">
        <title>The Global Catalogue of Microorganisms (GCM) 10K type strain sequencing project: providing services to taxonomists for standard genome sequencing and annotation.</title>
        <authorList>
            <consortium name="The Broad Institute Genomics Platform"/>
            <consortium name="The Broad Institute Genome Sequencing Center for Infectious Disease"/>
            <person name="Wu L."/>
            <person name="Ma J."/>
        </authorList>
    </citation>
    <scope>NUCLEOTIDE SEQUENCE [LARGE SCALE GENOMIC DNA]</scope>
    <source>
        <strain evidence="3">JCM 17137</strain>
    </source>
</reference>